<protein>
    <submittedName>
        <fullName evidence="1">Uncharacterized protein</fullName>
    </submittedName>
</protein>
<dbReference type="Proteomes" id="UP000199440">
    <property type="component" value="Unassembled WGS sequence"/>
</dbReference>
<dbReference type="AlphaFoldDB" id="A0A1G9XIP8"/>
<gene>
    <name evidence="1" type="ORF">SAMN04488514_11832</name>
</gene>
<accession>A0A1G9XIP8</accession>
<dbReference type="EMBL" id="FNGV01000018">
    <property type="protein sequence ID" value="SDM96624.1"/>
    <property type="molecule type" value="Genomic_DNA"/>
</dbReference>
<organism evidence="1 2">
    <name type="scientific">Kriegella aquimaris</name>
    <dbReference type="NCBI Taxonomy" id="192904"/>
    <lineage>
        <taxon>Bacteria</taxon>
        <taxon>Pseudomonadati</taxon>
        <taxon>Bacteroidota</taxon>
        <taxon>Flavobacteriia</taxon>
        <taxon>Flavobacteriales</taxon>
        <taxon>Flavobacteriaceae</taxon>
        <taxon>Kriegella</taxon>
    </lineage>
</organism>
<keyword evidence="2" id="KW-1185">Reference proteome</keyword>
<evidence type="ECO:0000313" key="2">
    <source>
        <dbReference type="Proteomes" id="UP000199440"/>
    </source>
</evidence>
<evidence type="ECO:0000313" key="1">
    <source>
        <dbReference type="EMBL" id="SDM96624.1"/>
    </source>
</evidence>
<name>A0A1G9XIP8_9FLAO</name>
<proteinExistence type="predicted"/>
<sequence length="59" mass="6549">MITFFTILFILIGLNAIMMVFSLKGTNQVTKKTTSNVSTASESKIYPLDLISSEYKKAV</sequence>
<reference evidence="1 2" key="1">
    <citation type="submission" date="2016-10" db="EMBL/GenBank/DDBJ databases">
        <authorList>
            <person name="de Groot N.N."/>
        </authorList>
    </citation>
    <scope>NUCLEOTIDE SEQUENCE [LARGE SCALE GENOMIC DNA]</scope>
    <source>
        <strain evidence="1 2">DSM 19886</strain>
    </source>
</reference>